<evidence type="ECO:0000256" key="2">
    <source>
        <dbReference type="ARBA" id="ARBA00022777"/>
    </source>
</evidence>
<evidence type="ECO:0000256" key="5">
    <source>
        <dbReference type="PROSITE-ProRule" id="PRU00169"/>
    </source>
</evidence>
<dbReference type="PANTHER" id="PTHR34220">
    <property type="entry name" value="SENSOR HISTIDINE KINASE YPDA"/>
    <property type="match status" value="1"/>
</dbReference>
<gene>
    <name evidence="8" type="ORF">EV214_1302</name>
</gene>
<proteinExistence type="predicted"/>
<dbReference type="InterPro" id="IPR011006">
    <property type="entry name" value="CheY-like_superfamily"/>
</dbReference>
<protein>
    <recommendedName>
        <fullName evidence="1">Stage 0 sporulation protein A homolog</fullName>
    </recommendedName>
</protein>
<dbReference type="InterPro" id="IPR005467">
    <property type="entry name" value="His_kinase_dom"/>
</dbReference>
<dbReference type="OrthoDB" id="9809348at2"/>
<dbReference type="Proteomes" id="UP000294919">
    <property type="component" value="Unassembled WGS sequence"/>
</dbReference>
<keyword evidence="2 8" id="KW-0418">Kinase</keyword>
<dbReference type="PROSITE" id="PS50110">
    <property type="entry name" value="RESPONSE_REGULATORY"/>
    <property type="match status" value="1"/>
</dbReference>
<dbReference type="Pfam" id="PF02518">
    <property type="entry name" value="HATPase_c"/>
    <property type="match status" value="1"/>
</dbReference>
<dbReference type="SMART" id="SM00448">
    <property type="entry name" value="REC"/>
    <property type="match status" value="1"/>
</dbReference>
<evidence type="ECO:0000313" key="9">
    <source>
        <dbReference type="Proteomes" id="UP000294919"/>
    </source>
</evidence>
<dbReference type="SUPFAM" id="SSF52172">
    <property type="entry name" value="CheY-like"/>
    <property type="match status" value="1"/>
</dbReference>
<feature type="domain" description="Response regulatory" evidence="7">
    <location>
        <begin position="59"/>
        <end position="176"/>
    </location>
</feature>
<dbReference type="Pfam" id="PF00072">
    <property type="entry name" value="Response_reg"/>
    <property type="match status" value="1"/>
</dbReference>
<organism evidence="8 9">
    <name type="scientific">Marinisporobacter balticus</name>
    <dbReference type="NCBI Taxonomy" id="2018667"/>
    <lineage>
        <taxon>Bacteria</taxon>
        <taxon>Bacillati</taxon>
        <taxon>Bacillota</taxon>
        <taxon>Clostridia</taxon>
        <taxon>Peptostreptococcales</taxon>
        <taxon>Thermotaleaceae</taxon>
        <taxon>Marinisporobacter</taxon>
    </lineage>
</organism>
<dbReference type="SMART" id="SM00387">
    <property type="entry name" value="HATPase_c"/>
    <property type="match status" value="1"/>
</dbReference>
<evidence type="ECO:0000256" key="3">
    <source>
        <dbReference type="ARBA" id="ARBA00023012"/>
    </source>
</evidence>
<dbReference type="SUPFAM" id="SSF55874">
    <property type="entry name" value="ATPase domain of HSP90 chaperone/DNA topoisomerase II/histidine kinase"/>
    <property type="match status" value="1"/>
</dbReference>
<dbReference type="PROSITE" id="PS50109">
    <property type="entry name" value="HIS_KIN"/>
    <property type="match status" value="1"/>
</dbReference>
<dbReference type="PANTHER" id="PTHR34220:SF7">
    <property type="entry name" value="SENSOR HISTIDINE KINASE YPDA"/>
    <property type="match status" value="1"/>
</dbReference>
<name>A0A4R2KC58_9FIRM</name>
<evidence type="ECO:0000259" key="7">
    <source>
        <dbReference type="PROSITE" id="PS50110"/>
    </source>
</evidence>
<keyword evidence="5" id="KW-0597">Phosphoprotein</keyword>
<keyword evidence="9" id="KW-1185">Reference proteome</keyword>
<dbReference type="InterPro" id="IPR003594">
    <property type="entry name" value="HATPase_dom"/>
</dbReference>
<feature type="domain" description="Histidine kinase" evidence="6">
    <location>
        <begin position="287"/>
        <end position="385"/>
    </location>
</feature>
<sequence length="385" mass="44170">MHEGEIDVESEIHKGSTFTIKIPNIINENRIEEVHNPFVKNLTLKKENKISMKGNKKETIVIIDDNFSNIFGVTNILKGEGYSIKGFMNAEDGIKEIFENKNVFVAIIDLMMPELSGYEVTKRIRERFMMTEIPIIIMTARIQTDSMTKSFEAGANDFLNNPFESEELKARINTLVNLKKISQKSINNEIALLHAQVNPRFLYNTMNSIVACCYEDSEKAADIIINLSDYLRHTFDYDANINAIPLSKEIRLIKEYLYIEKIRYDDLLEYEIDFRNEENIVIPPFSIQTLVENAVRHGIIKKPKGGKVTITGGFKEDFYQIIVADNGVGIKQKKLKEILAEETQEIKGLGINSVRKRMKAMYGTDINIISEYLKGTKIVIKVRRQ</sequence>
<dbReference type="RefSeq" id="WP_132247371.1">
    <property type="nucleotide sequence ID" value="NZ_SLWV01000030.1"/>
</dbReference>
<dbReference type="InterPro" id="IPR010559">
    <property type="entry name" value="Sig_transdc_His_kin_internal"/>
</dbReference>
<accession>A0A4R2KC58</accession>
<dbReference type="Gene3D" id="3.30.565.10">
    <property type="entry name" value="Histidine kinase-like ATPase, C-terminal domain"/>
    <property type="match status" value="1"/>
</dbReference>
<dbReference type="InterPro" id="IPR036890">
    <property type="entry name" value="HATPase_C_sf"/>
</dbReference>
<comment type="caution">
    <text evidence="8">The sequence shown here is derived from an EMBL/GenBank/DDBJ whole genome shotgun (WGS) entry which is preliminary data.</text>
</comment>
<reference evidence="8 9" key="1">
    <citation type="submission" date="2019-03" db="EMBL/GenBank/DDBJ databases">
        <title>Genomic Encyclopedia of Type Strains, Phase IV (KMG-IV): sequencing the most valuable type-strain genomes for metagenomic binning, comparative biology and taxonomic classification.</title>
        <authorList>
            <person name="Goeker M."/>
        </authorList>
    </citation>
    <scope>NUCLEOTIDE SEQUENCE [LARGE SCALE GENOMIC DNA]</scope>
    <source>
        <strain evidence="8 9">DSM 102940</strain>
    </source>
</reference>
<dbReference type="GO" id="GO:0000155">
    <property type="term" value="F:phosphorelay sensor kinase activity"/>
    <property type="evidence" value="ECO:0007669"/>
    <property type="project" value="InterPro"/>
</dbReference>
<dbReference type="InterPro" id="IPR050640">
    <property type="entry name" value="Bact_2-comp_sensor_kinase"/>
</dbReference>
<evidence type="ECO:0000313" key="8">
    <source>
        <dbReference type="EMBL" id="TCO69667.1"/>
    </source>
</evidence>
<dbReference type="GO" id="GO:0016020">
    <property type="term" value="C:membrane"/>
    <property type="evidence" value="ECO:0007669"/>
    <property type="project" value="InterPro"/>
</dbReference>
<keyword evidence="2 8" id="KW-0808">Transferase</keyword>
<evidence type="ECO:0000256" key="1">
    <source>
        <dbReference type="ARBA" id="ARBA00018672"/>
    </source>
</evidence>
<dbReference type="AlphaFoldDB" id="A0A4R2KC58"/>
<comment type="function">
    <text evidence="4">May play the central regulatory role in sporulation. It may be an element of the effector pathway responsible for the activation of sporulation genes in response to nutritional stress. Spo0A may act in concert with spo0H (a sigma factor) to control the expression of some genes that are critical to the sporulation process.</text>
</comment>
<feature type="modified residue" description="4-aspartylphosphate" evidence="5">
    <location>
        <position position="109"/>
    </location>
</feature>
<dbReference type="EMBL" id="SLWV01000030">
    <property type="protein sequence ID" value="TCO69667.1"/>
    <property type="molecule type" value="Genomic_DNA"/>
</dbReference>
<keyword evidence="3" id="KW-0902">Two-component regulatory system</keyword>
<evidence type="ECO:0000259" key="6">
    <source>
        <dbReference type="PROSITE" id="PS50109"/>
    </source>
</evidence>
<dbReference type="InterPro" id="IPR001789">
    <property type="entry name" value="Sig_transdc_resp-reg_receiver"/>
</dbReference>
<dbReference type="Pfam" id="PF06580">
    <property type="entry name" value="His_kinase"/>
    <property type="match status" value="1"/>
</dbReference>
<evidence type="ECO:0000256" key="4">
    <source>
        <dbReference type="ARBA" id="ARBA00024867"/>
    </source>
</evidence>
<dbReference type="Gene3D" id="3.40.50.2300">
    <property type="match status" value="1"/>
</dbReference>